<dbReference type="Gene3D" id="1.10.10.10">
    <property type="entry name" value="Winged helix-like DNA-binding domain superfamily/Winged helix DNA-binding domain"/>
    <property type="match status" value="1"/>
</dbReference>
<dbReference type="AlphaFoldDB" id="A0AAE3DS48"/>
<accession>A0AAE3DS48</accession>
<dbReference type="EMBL" id="JAJEPR010000009">
    <property type="protein sequence ID" value="MCC2189572.1"/>
    <property type="molecule type" value="Genomic_DNA"/>
</dbReference>
<dbReference type="Pfam" id="PF02082">
    <property type="entry name" value="Rrf2"/>
    <property type="match status" value="1"/>
</dbReference>
<dbReference type="InterPro" id="IPR000944">
    <property type="entry name" value="Tscrpt_reg_Rrf2"/>
</dbReference>
<evidence type="ECO:0000313" key="4">
    <source>
        <dbReference type="Proteomes" id="UP001197875"/>
    </source>
</evidence>
<dbReference type="InterPro" id="IPR036390">
    <property type="entry name" value="WH_DNA-bd_sf"/>
</dbReference>
<name>A0AAE3DS48_9FIRM</name>
<dbReference type="PANTHER" id="PTHR33221:SF5">
    <property type="entry name" value="HTH-TYPE TRANSCRIPTIONAL REGULATOR ISCR"/>
    <property type="match status" value="1"/>
</dbReference>
<dbReference type="GO" id="GO:0003677">
    <property type="term" value="F:DNA binding"/>
    <property type="evidence" value="ECO:0007669"/>
    <property type="project" value="UniProtKB-KW"/>
</dbReference>
<keyword evidence="4" id="KW-1185">Reference proteome</keyword>
<reference evidence="3 4" key="1">
    <citation type="submission" date="2021-10" db="EMBL/GenBank/DDBJ databases">
        <title>Anaerobic single-cell dispensing facilitates the cultivation of human gut bacteria.</title>
        <authorList>
            <person name="Afrizal A."/>
        </authorList>
    </citation>
    <scope>NUCLEOTIDE SEQUENCE [LARGE SCALE GENOMIC DNA]</scope>
    <source>
        <strain evidence="3 4">CLA-AA-H277</strain>
    </source>
</reference>
<proteinExistence type="predicted"/>
<dbReference type="GO" id="GO:0003700">
    <property type="term" value="F:DNA-binding transcription factor activity"/>
    <property type="evidence" value="ECO:0007669"/>
    <property type="project" value="TreeGrafter"/>
</dbReference>
<dbReference type="PROSITE" id="PS01332">
    <property type="entry name" value="HTH_RRF2_1"/>
    <property type="match status" value="1"/>
</dbReference>
<protein>
    <submittedName>
        <fullName evidence="3">Rrf2 family transcriptional regulator</fullName>
    </submittedName>
</protein>
<dbReference type="PANTHER" id="PTHR33221">
    <property type="entry name" value="WINGED HELIX-TURN-HELIX TRANSCRIPTIONAL REGULATOR, RRF2 FAMILY"/>
    <property type="match status" value="1"/>
</dbReference>
<feature type="region of interest" description="Disordered" evidence="2">
    <location>
        <begin position="139"/>
        <end position="160"/>
    </location>
</feature>
<dbReference type="GO" id="GO:0005829">
    <property type="term" value="C:cytosol"/>
    <property type="evidence" value="ECO:0007669"/>
    <property type="project" value="TreeGrafter"/>
</dbReference>
<gene>
    <name evidence="3" type="ORF">LKD71_07105</name>
</gene>
<dbReference type="SUPFAM" id="SSF46785">
    <property type="entry name" value="Winged helix' DNA-binding domain"/>
    <property type="match status" value="1"/>
</dbReference>
<organism evidence="3 4">
    <name type="scientific">Fusicatenibacter faecihominis</name>
    <dbReference type="NCBI Taxonomy" id="2881276"/>
    <lineage>
        <taxon>Bacteria</taxon>
        <taxon>Bacillati</taxon>
        <taxon>Bacillota</taxon>
        <taxon>Clostridia</taxon>
        <taxon>Lachnospirales</taxon>
        <taxon>Lachnospiraceae</taxon>
        <taxon>Fusicatenibacter</taxon>
    </lineage>
</organism>
<dbReference type="Proteomes" id="UP001197875">
    <property type="component" value="Unassembled WGS sequence"/>
</dbReference>
<evidence type="ECO:0000313" key="3">
    <source>
        <dbReference type="EMBL" id="MCC2189572.1"/>
    </source>
</evidence>
<dbReference type="RefSeq" id="WP_227614897.1">
    <property type="nucleotide sequence ID" value="NZ_JAJEPR010000009.1"/>
</dbReference>
<evidence type="ECO:0000256" key="1">
    <source>
        <dbReference type="ARBA" id="ARBA00023125"/>
    </source>
</evidence>
<dbReference type="InterPro" id="IPR030489">
    <property type="entry name" value="TR_Rrf2-type_CS"/>
</dbReference>
<comment type="caution">
    <text evidence="3">The sequence shown here is derived from an EMBL/GenBank/DDBJ whole genome shotgun (WGS) entry which is preliminary data.</text>
</comment>
<dbReference type="NCBIfam" id="TIGR00738">
    <property type="entry name" value="rrf2_super"/>
    <property type="match status" value="1"/>
</dbReference>
<keyword evidence="1" id="KW-0238">DNA-binding</keyword>
<dbReference type="PROSITE" id="PS51197">
    <property type="entry name" value="HTH_RRF2_2"/>
    <property type="match status" value="1"/>
</dbReference>
<dbReference type="InterPro" id="IPR036388">
    <property type="entry name" value="WH-like_DNA-bd_sf"/>
</dbReference>
<sequence length="160" mass="17486">MKLSTKGRYGLSAMIDLAVYSENEAVSLNSIAERQHISEGYLEQLMAKLKKAGLVTSIRGASGGYRLARPAAEVSVGDILRALEGSLKAVECPGEQANGCEESSFCVTKYVWERMNASIQKTVDEIKLSDLINESRRVKKTTEIHTTGKTNEPCARSEKS</sequence>
<evidence type="ECO:0000256" key="2">
    <source>
        <dbReference type="SAM" id="MobiDB-lite"/>
    </source>
</evidence>